<dbReference type="RefSeq" id="XP_014151792.1">
    <property type="nucleotide sequence ID" value="XM_014296317.1"/>
</dbReference>
<dbReference type="GO" id="GO:0005085">
    <property type="term" value="F:guanyl-nucleotide exchange factor activity"/>
    <property type="evidence" value="ECO:0007669"/>
    <property type="project" value="TreeGrafter"/>
</dbReference>
<dbReference type="InterPro" id="IPR035899">
    <property type="entry name" value="DBL_dom_sf"/>
</dbReference>
<reference evidence="1 2" key="1">
    <citation type="submission" date="2011-02" db="EMBL/GenBank/DDBJ databases">
        <title>The Genome Sequence of Sphaeroforma arctica JP610.</title>
        <authorList>
            <consortium name="The Broad Institute Genome Sequencing Platform"/>
            <person name="Russ C."/>
            <person name="Cuomo C."/>
            <person name="Young S.K."/>
            <person name="Zeng Q."/>
            <person name="Gargeya S."/>
            <person name="Alvarado L."/>
            <person name="Berlin A."/>
            <person name="Chapman S.B."/>
            <person name="Chen Z."/>
            <person name="Freedman E."/>
            <person name="Gellesch M."/>
            <person name="Goldberg J."/>
            <person name="Griggs A."/>
            <person name="Gujja S."/>
            <person name="Heilman E."/>
            <person name="Heiman D."/>
            <person name="Howarth C."/>
            <person name="Mehta T."/>
            <person name="Neiman D."/>
            <person name="Pearson M."/>
            <person name="Roberts A."/>
            <person name="Saif S."/>
            <person name="Shea T."/>
            <person name="Shenoy N."/>
            <person name="Sisk P."/>
            <person name="Stolte C."/>
            <person name="Sykes S."/>
            <person name="White J."/>
            <person name="Yandava C."/>
            <person name="Burger G."/>
            <person name="Gray M.W."/>
            <person name="Holland P.W.H."/>
            <person name="King N."/>
            <person name="Lang F.B.F."/>
            <person name="Roger A.J."/>
            <person name="Ruiz-Trillo I."/>
            <person name="Haas B."/>
            <person name="Nusbaum C."/>
            <person name="Birren B."/>
        </authorList>
    </citation>
    <scope>NUCLEOTIDE SEQUENCE [LARGE SCALE GENOMIC DNA]</scope>
    <source>
        <strain evidence="1 2">JP610</strain>
    </source>
</reference>
<dbReference type="GeneID" id="25910168"/>
<gene>
    <name evidence="1" type="ORF">SARC_09664</name>
</gene>
<dbReference type="Proteomes" id="UP000054560">
    <property type="component" value="Unassembled WGS sequence"/>
</dbReference>
<dbReference type="SUPFAM" id="SSF50729">
    <property type="entry name" value="PH domain-like"/>
    <property type="match status" value="1"/>
</dbReference>
<organism evidence="1 2">
    <name type="scientific">Sphaeroforma arctica JP610</name>
    <dbReference type="NCBI Taxonomy" id="667725"/>
    <lineage>
        <taxon>Eukaryota</taxon>
        <taxon>Ichthyosporea</taxon>
        <taxon>Ichthyophonida</taxon>
        <taxon>Sphaeroforma</taxon>
    </lineage>
</organism>
<dbReference type="OrthoDB" id="2272012at2759"/>
<dbReference type="PANTHER" id="PTHR12673:SF159">
    <property type="entry name" value="LD03170P"/>
    <property type="match status" value="1"/>
</dbReference>
<dbReference type="Gene3D" id="1.20.900.10">
    <property type="entry name" value="Dbl homology (DH) domain"/>
    <property type="match status" value="1"/>
</dbReference>
<keyword evidence="2" id="KW-1185">Reference proteome</keyword>
<sequence>MAHNSLLPKTYAPVYVLQSISCTAPLTTYSSLIVHYHSSHPQAILRCTPDDHPDHAPLTTHALPRVRRVCQHVNSIVTKVSNAYKLQRLASALDCSTLIKPVDLYDTPRVIVFEGPLEVKMAHSEKDGELGRKSDKGKMKQGREVHAILLSDLMLLTSKKPDSVKVILQPIALFQLLVRDVAATATDAKSFYLLSLTGGTSHMHEFI</sequence>
<dbReference type="AlphaFoldDB" id="A0A0L0FMA8"/>
<dbReference type="InterPro" id="IPR011993">
    <property type="entry name" value="PH-like_dom_sf"/>
</dbReference>
<dbReference type="SUPFAM" id="SSF48065">
    <property type="entry name" value="DBL homology domain (DH-domain)"/>
    <property type="match status" value="1"/>
</dbReference>
<dbReference type="EMBL" id="KQ242608">
    <property type="protein sequence ID" value="KNC77890.1"/>
    <property type="molecule type" value="Genomic_DNA"/>
</dbReference>
<dbReference type="Gene3D" id="2.30.29.30">
    <property type="entry name" value="Pleckstrin-homology domain (PH domain)/Phosphotyrosine-binding domain (PTB)"/>
    <property type="match status" value="1"/>
</dbReference>
<accession>A0A0L0FMA8</accession>
<feature type="non-terminal residue" evidence="1">
    <location>
        <position position="207"/>
    </location>
</feature>
<evidence type="ECO:0000313" key="2">
    <source>
        <dbReference type="Proteomes" id="UP000054560"/>
    </source>
</evidence>
<dbReference type="GO" id="GO:0005737">
    <property type="term" value="C:cytoplasm"/>
    <property type="evidence" value="ECO:0007669"/>
    <property type="project" value="TreeGrafter"/>
</dbReference>
<proteinExistence type="predicted"/>
<dbReference type="InterPro" id="IPR051092">
    <property type="entry name" value="FYVE_RhoGEF_PH"/>
</dbReference>
<name>A0A0L0FMA8_9EUKA</name>
<protein>
    <submittedName>
        <fullName evidence="1">Uncharacterized protein</fullName>
    </submittedName>
</protein>
<evidence type="ECO:0000313" key="1">
    <source>
        <dbReference type="EMBL" id="KNC77890.1"/>
    </source>
</evidence>
<dbReference type="PANTHER" id="PTHR12673">
    <property type="entry name" value="FACIOGENITAL DYSPLASIA PROTEIN"/>
    <property type="match status" value="1"/>
</dbReference>